<dbReference type="AlphaFoldDB" id="A0ABD5WZW4"/>
<proteinExistence type="inferred from homology"/>
<evidence type="ECO:0000313" key="4">
    <source>
        <dbReference type="Proteomes" id="UP001596388"/>
    </source>
</evidence>
<feature type="region of interest" description="Disordered" evidence="2">
    <location>
        <begin position="1"/>
        <end position="20"/>
    </location>
</feature>
<name>A0ABD5WZW4_9EURY</name>
<gene>
    <name evidence="3" type="ORF">ACFQKD_10800</name>
</gene>
<keyword evidence="4" id="KW-1185">Reference proteome</keyword>
<dbReference type="HAMAP" id="MF_00582">
    <property type="entry name" value="UPF0215"/>
    <property type="match status" value="1"/>
</dbReference>
<protein>
    <recommendedName>
        <fullName evidence="1">UPF0215 protein ACFQKD_10800</fullName>
    </recommendedName>
</protein>
<dbReference type="PANTHER" id="PTHR39518">
    <property type="entry name" value="UPF0215 PROTEIN MJ1150"/>
    <property type="match status" value="1"/>
</dbReference>
<evidence type="ECO:0000313" key="3">
    <source>
        <dbReference type="EMBL" id="MFC7097792.1"/>
    </source>
</evidence>
<feature type="region of interest" description="Disordered" evidence="2">
    <location>
        <begin position="171"/>
        <end position="219"/>
    </location>
</feature>
<dbReference type="EMBL" id="JBHTAG010000003">
    <property type="protein sequence ID" value="MFC7097792.1"/>
    <property type="molecule type" value="Genomic_DNA"/>
</dbReference>
<dbReference type="RefSeq" id="WP_276237711.1">
    <property type="nucleotide sequence ID" value="NZ_CP119989.1"/>
</dbReference>
<evidence type="ECO:0000256" key="2">
    <source>
        <dbReference type="SAM" id="MobiDB-lite"/>
    </source>
</evidence>
<dbReference type="PANTHER" id="PTHR39518:SF2">
    <property type="entry name" value="UPF0215 PROTEIN MJ1150"/>
    <property type="match status" value="1"/>
</dbReference>
<dbReference type="Pfam" id="PF01949">
    <property type="entry name" value="Endo_dU"/>
    <property type="match status" value="1"/>
</dbReference>
<dbReference type="Gene3D" id="3.30.2170.10">
    <property type="entry name" value="archaeoglobus fulgidus dsm 4304 superfamily"/>
    <property type="match status" value="1"/>
</dbReference>
<comment type="caution">
    <text evidence="3">The sequence shown here is derived from an EMBL/GenBank/DDBJ whole genome shotgun (WGS) entry which is preliminary data.</text>
</comment>
<feature type="compositionally biased region" description="Basic and acidic residues" evidence="2">
    <location>
        <begin position="171"/>
        <end position="189"/>
    </location>
</feature>
<sequence>MTPGSRALGVAVSASDGDDGPAHATVAGAVVRADRVVDGLSFSTCSVGGTDATAAMIDCWERLAREDVRHLLVAGVAPAWFNVVDLAAVHEATDRPVVAVAFEASDGLEPHLRAHFDGAALDARLATYRSLPDRHPVVLNPDDGEGEAGDDGGAEPDLCVRAVGVDDAEARRVVRAHTPEGRRRPEPLRVAKLAARAGRSYLHDPGPPASDPAGDAGDG</sequence>
<evidence type="ECO:0000256" key="1">
    <source>
        <dbReference type="HAMAP-Rule" id="MF_00582"/>
    </source>
</evidence>
<reference evidence="3 4" key="1">
    <citation type="journal article" date="2019" name="Int. J. Syst. Evol. Microbiol.">
        <title>The Global Catalogue of Microorganisms (GCM) 10K type strain sequencing project: providing services to taxonomists for standard genome sequencing and annotation.</title>
        <authorList>
            <consortium name="The Broad Institute Genomics Platform"/>
            <consortium name="The Broad Institute Genome Sequencing Center for Infectious Disease"/>
            <person name="Wu L."/>
            <person name="Ma J."/>
        </authorList>
    </citation>
    <scope>NUCLEOTIDE SEQUENCE [LARGE SCALE GENOMIC DNA]</scope>
    <source>
        <strain evidence="3 4">DT55</strain>
    </source>
</reference>
<accession>A0ABD5WZW4</accession>
<dbReference type="GeneID" id="79271294"/>
<dbReference type="InterPro" id="IPR002802">
    <property type="entry name" value="Endo_dU"/>
</dbReference>
<comment type="similarity">
    <text evidence="1">Belongs to the UPF0215 family.</text>
</comment>
<dbReference type="Proteomes" id="UP001596388">
    <property type="component" value="Unassembled WGS sequence"/>
</dbReference>
<organism evidence="3 4">
    <name type="scientific">Halobaculum marinum</name>
    <dbReference type="NCBI Taxonomy" id="3031996"/>
    <lineage>
        <taxon>Archaea</taxon>
        <taxon>Methanobacteriati</taxon>
        <taxon>Methanobacteriota</taxon>
        <taxon>Stenosarchaea group</taxon>
        <taxon>Halobacteria</taxon>
        <taxon>Halobacteriales</taxon>
        <taxon>Haloferacaceae</taxon>
        <taxon>Halobaculum</taxon>
    </lineage>
</organism>